<name>A0AAE0RTE9_9BIVA</name>
<dbReference type="AlphaFoldDB" id="A0AAE0RTE9"/>
<dbReference type="Proteomes" id="UP001195483">
    <property type="component" value="Unassembled WGS sequence"/>
</dbReference>
<sequence>MTDAHCISVPPKYCCQEARPGTKAIVSVFISPWRHLLLTARMAKEPMPDVLFQQLMSRINQETNSKERKIEILYSCRGFFNADQASQLLYAYGSPDDKMRVVQILEPRLCRMSCQEARKIIGSVSVHNDKLAVLDCTKRVLTDAQTKLGEEYILSAFPFEHDKYRALNILNTVRSFVGEKVPAGGHQGYAALGGLYTQARPMVPHLYGPVDYQAMQIPGQGKIEIPPAAQPGVVPSVYTGHPSYAYPRDRTYIEDRGYSGSAEFPHTVSGVKPYPAGAPPVSFHSGAPSPTGFPKLEASGYY</sequence>
<dbReference type="Pfam" id="PF14771">
    <property type="entry name" value="DUF4476"/>
    <property type="match status" value="1"/>
</dbReference>
<evidence type="ECO:0000313" key="2">
    <source>
        <dbReference type="EMBL" id="KAK3579215.1"/>
    </source>
</evidence>
<reference evidence="2" key="3">
    <citation type="submission" date="2023-05" db="EMBL/GenBank/DDBJ databases">
        <authorList>
            <person name="Smith C.H."/>
        </authorList>
    </citation>
    <scope>NUCLEOTIDE SEQUENCE</scope>
    <source>
        <strain evidence="2">CHS0354</strain>
        <tissue evidence="2">Mantle</tissue>
    </source>
</reference>
<accession>A0AAE0RTE9</accession>
<reference evidence="2" key="1">
    <citation type="journal article" date="2021" name="Genome Biol. Evol.">
        <title>A High-Quality Reference Genome for a Parasitic Bivalve with Doubly Uniparental Inheritance (Bivalvia: Unionida).</title>
        <authorList>
            <person name="Smith C.H."/>
        </authorList>
    </citation>
    <scope>NUCLEOTIDE SEQUENCE</scope>
    <source>
        <strain evidence="2">CHS0354</strain>
    </source>
</reference>
<dbReference type="InterPro" id="IPR028011">
    <property type="entry name" value="DUF4476"/>
</dbReference>
<reference evidence="2" key="2">
    <citation type="journal article" date="2021" name="Genome Biol. Evol.">
        <title>Developing a high-quality reference genome for a parasitic bivalve with doubly uniparental inheritance (Bivalvia: Unionida).</title>
        <authorList>
            <person name="Smith C.H."/>
        </authorList>
    </citation>
    <scope>NUCLEOTIDE SEQUENCE</scope>
    <source>
        <strain evidence="2">CHS0354</strain>
        <tissue evidence="2">Mantle</tissue>
    </source>
</reference>
<dbReference type="PANTHER" id="PTHR14880:SF2">
    <property type="entry name" value="PROLINE AND SERINE-RICH PROTEIN 1"/>
    <property type="match status" value="1"/>
</dbReference>
<comment type="caution">
    <text evidence="2">The sequence shown here is derived from an EMBL/GenBank/DDBJ whole genome shotgun (WGS) entry which is preliminary data.</text>
</comment>
<feature type="domain" description="DUF4476" evidence="1">
    <location>
        <begin position="82"/>
        <end position="170"/>
    </location>
</feature>
<evidence type="ECO:0000259" key="1">
    <source>
        <dbReference type="Pfam" id="PF14771"/>
    </source>
</evidence>
<dbReference type="EMBL" id="JAEAOA010001383">
    <property type="protein sequence ID" value="KAK3579215.1"/>
    <property type="molecule type" value="Genomic_DNA"/>
</dbReference>
<evidence type="ECO:0000313" key="3">
    <source>
        <dbReference type="Proteomes" id="UP001195483"/>
    </source>
</evidence>
<dbReference type="InterPro" id="IPR042616">
    <property type="entry name" value="PROSER1"/>
</dbReference>
<organism evidence="2 3">
    <name type="scientific">Potamilus streckersoni</name>
    <dbReference type="NCBI Taxonomy" id="2493646"/>
    <lineage>
        <taxon>Eukaryota</taxon>
        <taxon>Metazoa</taxon>
        <taxon>Spiralia</taxon>
        <taxon>Lophotrochozoa</taxon>
        <taxon>Mollusca</taxon>
        <taxon>Bivalvia</taxon>
        <taxon>Autobranchia</taxon>
        <taxon>Heteroconchia</taxon>
        <taxon>Palaeoheterodonta</taxon>
        <taxon>Unionida</taxon>
        <taxon>Unionoidea</taxon>
        <taxon>Unionidae</taxon>
        <taxon>Ambleminae</taxon>
        <taxon>Lampsilini</taxon>
        <taxon>Potamilus</taxon>
    </lineage>
</organism>
<protein>
    <recommendedName>
        <fullName evidence="1">DUF4476 domain-containing protein</fullName>
    </recommendedName>
</protein>
<keyword evidence="3" id="KW-1185">Reference proteome</keyword>
<dbReference type="PANTHER" id="PTHR14880">
    <property type="entry name" value="PROLINE AND SERINE-RICH PROTEIN 1"/>
    <property type="match status" value="1"/>
</dbReference>
<proteinExistence type="predicted"/>
<gene>
    <name evidence="2" type="ORF">CHS0354_022760</name>
</gene>